<proteinExistence type="predicted"/>
<dbReference type="InterPro" id="IPR051706">
    <property type="entry name" value="Glycosyltransferase_domain"/>
</dbReference>
<dbReference type="AlphaFoldDB" id="A0A9D4LCL1"/>
<evidence type="ECO:0000313" key="2">
    <source>
        <dbReference type="EMBL" id="KAH3855318.1"/>
    </source>
</evidence>
<dbReference type="Gene3D" id="3.90.550.20">
    <property type="match status" value="1"/>
</dbReference>
<reference evidence="2" key="2">
    <citation type="submission" date="2020-11" db="EMBL/GenBank/DDBJ databases">
        <authorList>
            <person name="McCartney M.A."/>
            <person name="Auch B."/>
            <person name="Kono T."/>
            <person name="Mallez S."/>
            <person name="Becker A."/>
            <person name="Gohl D.M."/>
            <person name="Silverstein K.A.T."/>
            <person name="Koren S."/>
            <person name="Bechman K.B."/>
            <person name="Herman A."/>
            <person name="Abrahante J.E."/>
            <person name="Garbe J."/>
        </authorList>
    </citation>
    <scope>NUCLEOTIDE SEQUENCE</scope>
    <source>
        <strain evidence="2">Duluth1</strain>
        <tissue evidence="2">Whole animal</tissue>
    </source>
</reference>
<evidence type="ECO:0000256" key="1">
    <source>
        <dbReference type="ARBA" id="ARBA00022679"/>
    </source>
</evidence>
<dbReference type="GO" id="GO:0000030">
    <property type="term" value="F:mannosyltransferase activity"/>
    <property type="evidence" value="ECO:0007669"/>
    <property type="project" value="TreeGrafter"/>
</dbReference>
<sequence>MFWTDETARQLIEARYPAFLVVWDNYRNNINKADALRYFVLYEFGGIYADLDFECIRPLDPVTRKYAAIFQLEPFEHSAFRLKIPFLLNNALMMSRPRHPFLTFMIDNRMDFQMQFEQIDVAGSSFVTTNFVLYNKLKTVVYRISHMYQFLTC</sequence>
<accession>A0A9D4LCL1</accession>
<dbReference type="InterPro" id="IPR029044">
    <property type="entry name" value="Nucleotide-diphossugar_trans"/>
</dbReference>
<gene>
    <name evidence="2" type="ORF">DPMN_097884</name>
</gene>
<comment type="caution">
    <text evidence="2">The sequence shown here is derived from an EMBL/GenBank/DDBJ whole genome shotgun (WGS) entry which is preliminary data.</text>
</comment>
<dbReference type="EMBL" id="JAIWYP010000003">
    <property type="protein sequence ID" value="KAH3855318.1"/>
    <property type="molecule type" value="Genomic_DNA"/>
</dbReference>
<evidence type="ECO:0000313" key="3">
    <source>
        <dbReference type="Proteomes" id="UP000828390"/>
    </source>
</evidence>
<dbReference type="GO" id="GO:0016020">
    <property type="term" value="C:membrane"/>
    <property type="evidence" value="ECO:0007669"/>
    <property type="project" value="GOC"/>
</dbReference>
<protein>
    <submittedName>
        <fullName evidence="2">Uncharacterized protein</fullName>
    </submittedName>
</protein>
<dbReference type="Pfam" id="PF04488">
    <property type="entry name" value="Gly_transf_sug"/>
    <property type="match status" value="1"/>
</dbReference>
<dbReference type="SUPFAM" id="SSF53448">
    <property type="entry name" value="Nucleotide-diphospho-sugar transferases"/>
    <property type="match status" value="1"/>
</dbReference>
<keyword evidence="1" id="KW-0808">Transferase</keyword>
<dbReference type="Proteomes" id="UP000828390">
    <property type="component" value="Unassembled WGS sequence"/>
</dbReference>
<name>A0A9D4LCL1_DREPO</name>
<organism evidence="2 3">
    <name type="scientific">Dreissena polymorpha</name>
    <name type="common">Zebra mussel</name>
    <name type="synonym">Mytilus polymorpha</name>
    <dbReference type="NCBI Taxonomy" id="45954"/>
    <lineage>
        <taxon>Eukaryota</taxon>
        <taxon>Metazoa</taxon>
        <taxon>Spiralia</taxon>
        <taxon>Lophotrochozoa</taxon>
        <taxon>Mollusca</taxon>
        <taxon>Bivalvia</taxon>
        <taxon>Autobranchia</taxon>
        <taxon>Heteroconchia</taxon>
        <taxon>Euheterodonta</taxon>
        <taxon>Imparidentia</taxon>
        <taxon>Neoheterodontei</taxon>
        <taxon>Myida</taxon>
        <taxon>Dreissenoidea</taxon>
        <taxon>Dreissenidae</taxon>
        <taxon>Dreissena</taxon>
    </lineage>
</organism>
<reference evidence="2" key="1">
    <citation type="journal article" date="2019" name="bioRxiv">
        <title>The Genome of the Zebra Mussel, Dreissena polymorpha: A Resource for Invasive Species Research.</title>
        <authorList>
            <person name="McCartney M.A."/>
            <person name="Auch B."/>
            <person name="Kono T."/>
            <person name="Mallez S."/>
            <person name="Zhang Y."/>
            <person name="Obille A."/>
            <person name="Becker A."/>
            <person name="Abrahante J.E."/>
            <person name="Garbe J."/>
            <person name="Badalamenti J.P."/>
            <person name="Herman A."/>
            <person name="Mangelson H."/>
            <person name="Liachko I."/>
            <person name="Sullivan S."/>
            <person name="Sone E.D."/>
            <person name="Koren S."/>
            <person name="Silverstein K.A.T."/>
            <person name="Beckman K.B."/>
            <person name="Gohl D.M."/>
        </authorList>
    </citation>
    <scope>NUCLEOTIDE SEQUENCE</scope>
    <source>
        <strain evidence="2">Duluth1</strain>
        <tissue evidence="2">Whole animal</tissue>
    </source>
</reference>
<dbReference type="PANTHER" id="PTHR32385:SF15">
    <property type="entry name" value="INOSITOL PHOSPHOCERAMIDE MANNOSYLTRANSFERASE 1"/>
    <property type="match status" value="1"/>
</dbReference>
<keyword evidence="3" id="KW-1185">Reference proteome</keyword>
<dbReference type="InterPro" id="IPR007577">
    <property type="entry name" value="GlycoTrfase_DXD_sugar-bd_CS"/>
</dbReference>
<dbReference type="PANTHER" id="PTHR32385">
    <property type="entry name" value="MANNOSYL PHOSPHORYLINOSITOL CERAMIDE SYNTHASE"/>
    <property type="match status" value="1"/>
</dbReference>
<dbReference type="GO" id="GO:0051999">
    <property type="term" value="P:mannosyl-inositol phosphorylceramide biosynthetic process"/>
    <property type="evidence" value="ECO:0007669"/>
    <property type="project" value="TreeGrafter"/>
</dbReference>